<dbReference type="Proteomes" id="UP001162131">
    <property type="component" value="Unassembled WGS sequence"/>
</dbReference>
<sequence length="114" mass="13337">MVRDVNRFNAHEYKVIDDEITYKEHDGYTSTTSYGYEILFAYYNEKENGKITEGNLEKYVCINVGCGNFSYAEIPHKFNYIMGVTGTLETLEPYEKNIIENEYNIKINTAFSRQ</sequence>
<keyword evidence="2" id="KW-1185">Reference proteome</keyword>
<dbReference type="EMBL" id="CAJZBQ010000014">
    <property type="protein sequence ID" value="CAG9315969.1"/>
    <property type="molecule type" value="Genomic_DNA"/>
</dbReference>
<evidence type="ECO:0000313" key="2">
    <source>
        <dbReference type="Proteomes" id="UP001162131"/>
    </source>
</evidence>
<dbReference type="AlphaFoldDB" id="A0AAU9J5M1"/>
<protein>
    <submittedName>
        <fullName evidence="1">Uncharacterized protein</fullName>
    </submittedName>
</protein>
<reference evidence="1" key="1">
    <citation type="submission" date="2021-09" db="EMBL/GenBank/DDBJ databases">
        <authorList>
            <consortium name="AG Swart"/>
            <person name="Singh M."/>
            <person name="Singh A."/>
            <person name="Seah K."/>
            <person name="Emmerich C."/>
        </authorList>
    </citation>
    <scope>NUCLEOTIDE SEQUENCE</scope>
    <source>
        <strain evidence="1">ATCC30299</strain>
    </source>
</reference>
<name>A0AAU9J5M1_9CILI</name>
<comment type="caution">
    <text evidence="1">The sequence shown here is derived from an EMBL/GenBank/DDBJ whole genome shotgun (WGS) entry which is preliminary data.</text>
</comment>
<evidence type="ECO:0000313" key="1">
    <source>
        <dbReference type="EMBL" id="CAG9315969.1"/>
    </source>
</evidence>
<proteinExistence type="predicted"/>
<organism evidence="1 2">
    <name type="scientific">Blepharisma stoltei</name>
    <dbReference type="NCBI Taxonomy" id="1481888"/>
    <lineage>
        <taxon>Eukaryota</taxon>
        <taxon>Sar</taxon>
        <taxon>Alveolata</taxon>
        <taxon>Ciliophora</taxon>
        <taxon>Postciliodesmatophora</taxon>
        <taxon>Heterotrichea</taxon>
        <taxon>Heterotrichida</taxon>
        <taxon>Blepharismidae</taxon>
        <taxon>Blepharisma</taxon>
    </lineage>
</organism>
<accession>A0AAU9J5M1</accession>
<gene>
    <name evidence="1" type="ORF">BSTOLATCC_MIC14711</name>
</gene>